<evidence type="ECO:0000313" key="2">
    <source>
        <dbReference type="Proteomes" id="UP001283361"/>
    </source>
</evidence>
<gene>
    <name evidence="1" type="ORF">RRG08_023497</name>
</gene>
<reference evidence="1" key="1">
    <citation type="journal article" date="2023" name="G3 (Bethesda)">
        <title>A reference genome for the long-term kleptoplast-retaining sea slug Elysia crispata morphotype clarki.</title>
        <authorList>
            <person name="Eastman K.E."/>
            <person name="Pendleton A.L."/>
            <person name="Shaikh M.A."/>
            <person name="Suttiyut T."/>
            <person name="Ogas R."/>
            <person name="Tomko P."/>
            <person name="Gavelis G."/>
            <person name="Widhalm J.R."/>
            <person name="Wisecaver J.H."/>
        </authorList>
    </citation>
    <scope>NUCLEOTIDE SEQUENCE</scope>
    <source>
        <strain evidence="1">ECLA1</strain>
    </source>
</reference>
<proteinExistence type="predicted"/>
<dbReference type="AlphaFoldDB" id="A0AAE0YY23"/>
<protein>
    <submittedName>
        <fullName evidence="1">Uncharacterized protein</fullName>
    </submittedName>
</protein>
<organism evidence="1 2">
    <name type="scientific">Elysia crispata</name>
    <name type="common">lettuce slug</name>
    <dbReference type="NCBI Taxonomy" id="231223"/>
    <lineage>
        <taxon>Eukaryota</taxon>
        <taxon>Metazoa</taxon>
        <taxon>Spiralia</taxon>
        <taxon>Lophotrochozoa</taxon>
        <taxon>Mollusca</taxon>
        <taxon>Gastropoda</taxon>
        <taxon>Heterobranchia</taxon>
        <taxon>Euthyneura</taxon>
        <taxon>Panpulmonata</taxon>
        <taxon>Sacoglossa</taxon>
        <taxon>Placobranchoidea</taxon>
        <taxon>Plakobranchidae</taxon>
        <taxon>Elysia</taxon>
    </lineage>
</organism>
<dbReference type="EMBL" id="JAWDGP010005130">
    <property type="protein sequence ID" value="KAK3759379.1"/>
    <property type="molecule type" value="Genomic_DNA"/>
</dbReference>
<keyword evidence="2" id="KW-1185">Reference proteome</keyword>
<accession>A0AAE0YY23</accession>
<name>A0AAE0YY23_9GAST</name>
<sequence>MPSPLSRIEWERLLTSCQERRSQYCTKRLEPNPAGYITLHPIQVTGVQTNHSKVVQEFFGKGNIAILTSALKLPRLGLKVVYRKKTLSIAMKPRGYK</sequence>
<comment type="caution">
    <text evidence="1">The sequence shown here is derived from an EMBL/GenBank/DDBJ whole genome shotgun (WGS) entry which is preliminary data.</text>
</comment>
<evidence type="ECO:0000313" key="1">
    <source>
        <dbReference type="EMBL" id="KAK3759379.1"/>
    </source>
</evidence>
<dbReference type="Proteomes" id="UP001283361">
    <property type="component" value="Unassembled WGS sequence"/>
</dbReference>